<feature type="transmembrane region" description="Helical" evidence="6">
    <location>
        <begin position="267"/>
        <end position="286"/>
    </location>
</feature>
<evidence type="ECO:0000256" key="3">
    <source>
        <dbReference type="ARBA" id="ARBA00022692"/>
    </source>
</evidence>
<feature type="transmembrane region" description="Helical" evidence="6">
    <location>
        <begin position="82"/>
        <end position="99"/>
    </location>
</feature>
<dbReference type="SUPFAM" id="SSF56281">
    <property type="entry name" value="Metallo-hydrolase/oxidoreductase"/>
    <property type="match status" value="1"/>
</dbReference>
<dbReference type="InterPro" id="IPR004477">
    <property type="entry name" value="ComEC_N"/>
</dbReference>
<dbReference type="Gene3D" id="3.60.15.10">
    <property type="entry name" value="Ribonuclease Z/Hydroxyacylglutathione hydrolase-like"/>
    <property type="match status" value="1"/>
</dbReference>
<feature type="transmembrane region" description="Helical" evidence="6">
    <location>
        <begin position="229"/>
        <end position="246"/>
    </location>
</feature>
<feature type="transmembrane region" description="Helical" evidence="6">
    <location>
        <begin position="162"/>
        <end position="186"/>
    </location>
</feature>
<evidence type="ECO:0000256" key="6">
    <source>
        <dbReference type="SAM" id="Phobius"/>
    </source>
</evidence>
<keyword evidence="2" id="KW-1003">Cell membrane</keyword>
<feature type="transmembrane region" description="Helical" evidence="6">
    <location>
        <begin position="6"/>
        <end position="29"/>
    </location>
</feature>
<dbReference type="CDD" id="cd07731">
    <property type="entry name" value="ComA-like_MBL-fold"/>
    <property type="match status" value="1"/>
</dbReference>
<reference evidence="9" key="1">
    <citation type="submission" date="2021-11" db="EMBL/GenBank/DDBJ databases">
        <title>Cultivation dependent microbiological survey of springs from the worlds oldest radium mine currently devoted to the extraction of radon-saturated water.</title>
        <authorList>
            <person name="Kapinusova G."/>
            <person name="Smrhova T."/>
            <person name="Strejcek M."/>
            <person name="Suman J."/>
            <person name="Jani K."/>
            <person name="Pajer P."/>
            <person name="Uhlik O."/>
        </authorList>
    </citation>
    <scope>NUCLEOTIDE SEQUENCE [LARGE SCALE GENOMIC DNA]</scope>
    <source>
        <strain evidence="9">J379</strain>
    </source>
</reference>
<dbReference type="PANTHER" id="PTHR30619">
    <property type="entry name" value="DNA INTERNALIZATION/COMPETENCE PROTEIN COMEC/REC2"/>
    <property type="match status" value="1"/>
</dbReference>
<evidence type="ECO:0000313" key="8">
    <source>
        <dbReference type="EMBL" id="UUY06344.1"/>
    </source>
</evidence>
<keyword evidence="3 6" id="KW-0812">Transmembrane</keyword>
<comment type="subcellular location">
    <subcellularLocation>
        <location evidence="1">Cell membrane</location>
        <topology evidence="1">Multi-pass membrane protein</topology>
    </subcellularLocation>
</comment>
<feature type="domain" description="Metallo-beta-lactamase" evidence="7">
    <location>
        <begin position="300"/>
        <end position="494"/>
    </location>
</feature>
<dbReference type="SMART" id="SM00849">
    <property type="entry name" value="Lactamase_B"/>
    <property type="match status" value="1"/>
</dbReference>
<keyword evidence="5 6" id="KW-0472">Membrane</keyword>
<keyword evidence="9" id="KW-1185">Reference proteome</keyword>
<dbReference type="InterPro" id="IPR035681">
    <property type="entry name" value="ComA-like_MBL"/>
</dbReference>
<feature type="transmembrane region" description="Helical" evidence="6">
    <location>
        <begin position="36"/>
        <end position="52"/>
    </location>
</feature>
<dbReference type="NCBIfam" id="TIGR00360">
    <property type="entry name" value="ComEC_N-term"/>
    <property type="match status" value="1"/>
</dbReference>
<dbReference type="InterPro" id="IPR036866">
    <property type="entry name" value="RibonucZ/Hydroxyglut_hydro"/>
</dbReference>
<dbReference type="Proteomes" id="UP001058860">
    <property type="component" value="Chromosome"/>
</dbReference>
<dbReference type="Pfam" id="PF00753">
    <property type="entry name" value="Lactamase_B"/>
    <property type="match status" value="1"/>
</dbReference>
<dbReference type="EMBL" id="CP088295">
    <property type="protein sequence ID" value="UUY06344.1"/>
    <property type="molecule type" value="Genomic_DNA"/>
</dbReference>
<dbReference type="InterPro" id="IPR001279">
    <property type="entry name" value="Metallo-B-lactamas"/>
</dbReference>
<sequence length="538" mass="54770">MRATGLAHLVAASGANVALLAALVLALGAAVGLPRTPRLVLAIVLVAAYVPLAGAGPSIQRAGVMGAAALVAAVAGRPATRWYALLLAAVATLAWNPLAAGDPGWQLSFAAVVALLVVAPPVRGALARKLPGGLAEPLAVTVAATLGTAPLLALHFERVSLISPVVNVLAAPVVAPIMWLGTLASIAGQAAPWAARPFALLSGPLLGYLDWLAVWGAGLPMADAEIGRGARFVLAAACAVAVLVAAHPRGRDAAARAVRSPARRVGAGGLAVACVAAAVLATLPPGPPDGPVISFLAIGQGDATLLQDGRHAVLIDTGRPDSPVLRLLRDAGVRRLDALVMTHGSADHEGNAAAVLRAMPVAMLFDGGGAEHRTTGLRAAVAEARRRRIPVVETDRGQTIRAGPISLRVLWPDRARPPAPGADPNLQATVLDARVGGLRVLLPADAESEVTTDLRIGRVDVLKVAHHGSGDPELPELLDEVRPRVAVVPVGPNTYGHPHPETVRALGAAVPVVRRTDRDGTVRLRPAPGGGLMVGSAR</sequence>
<feature type="transmembrane region" description="Helical" evidence="6">
    <location>
        <begin position="198"/>
        <end position="217"/>
    </location>
</feature>
<evidence type="ECO:0000256" key="5">
    <source>
        <dbReference type="ARBA" id="ARBA00023136"/>
    </source>
</evidence>
<dbReference type="PANTHER" id="PTHR30619:SF1">
    <property type="entry name" value="RECOMBINATION PROTEIN 2"/>
    <property type="match status" value="1"/>
</dbReference>
<evidence type="ECO:0000256" key="4">
    <source>
        <dbReference type="ARBA" id="ARBA00022989"/>
    </source>
</evidence>
<accession>A0ABY5PNN2</accession>
<evidence type="ECO:0000259" key="7">
    <source>
        <dbReference type="SMART" id="SM00849"/>
    </source>
</evidence>
<dbReference type="InterPro" id="IPR052159">
    <property type="entry name" value="Competence_DNA_uptake"/>
</dbReference>
<protein>
    <submittedName>
        <fullName evidence="8">ComEC/Rec2 family competence protein</fullName>
    </submittedName>
</protein>
<feature type="transmembrane region" description="Helical" evidence="6">
    <location>
        <begin position="138"/>
        <end position="156"/>
    </location>
</feature>
<gene>
    <name evidence="8" type="ORF">LRS13_20080</name>
</gene>
<organism evidence="8 9">
    <name type="scientific">Svornostia abyssi</name>
    <dbReference type="NCBI Taxonomy" id="2898438"/>
    <lineage>
        <taxon>Bacteria</taxon>
        <taxon>Bacillati</taxon>
        <taxon>Actinomycetota</taxon>
        <taxon>Thermoleophilia</taxon>
        <taxon>Solirubrobacterales</taxon>
        <taxon>Baekduiaceae</taxon>
        <taxon>Svornostia</taxon>
    </lineage>
</organism>
<dbReference type="Pfam" id="PF03772">
    <property type="entry name" value="Competence"/>
    <property type="match status" value="1"/>
</dbReference>
<evidence type="ECO:0000256" key="2">
    <source>
        <dbReference type="ARBA" id="ARBA00022475"/>
    </source>
</evidence>
<evidence type="ECO:0000256" key="1">
    <source>
        <dbReference type="ARBA" id="ARBA00004651"/>
    </source>
</evidence>
<proteinExistence type="predicted"/>
<evidence type="ECO:0000313" key="9">
    <source>
        <dbReference type="Proteomes" id="UP001058860"/>
    </source>
</evidence>
<name>A0ABY5PNN2_9ACTN</name>
<keyword evidence="4 6" id="KW-1133">Transmembrane helix</keyword>
<feature type="transmembrane region" description="Helical" evidence="6">
    <location>
        <begin position="105"/>
        <end position="126"/>
    </location>
</feature>